<dbReference type="Pfam" id="PF07679">
    <property type="entry name" value="I-set"/>
    <property type="match status" value="1"/>
</dbReference>
<dbReference type="SMART" id="SM00408">
    <property type="entry name" value="IGc2"/>
    <property type="match status" value="1"/>
</dbReference>
<dbReference type="InterPro" id="IPR007110">
    <property type="entry name" value="Ig-like_dom"/>
</dbReference>
<dbReference type="Gene3D" id="2.60.40.10">
    <property type="entry name" value="Immunoglobulins"/>
    <property type="match status" value="1"/>
</dbReference>
<feature type="non-terminal residue" evidence="5">
    <location>
        <position position="104"/>
    </location>
</feature>
<organism evidence="5">
    <name type="scientific">Lymnaea stagnalis</name>
    <name type="common">Great pond snail</name>
    <name type="synonym">Helix stagnalis</name>
    <dbReference type="NCBI Taxonomy" id="6523"/>
    <lineage>
        <taxon>Eukaryota</taxon>
        <taxon>Metazoa</taxon>
        <taxon>Spiralia</taxon>
        <taxon>Lophotrochozoa</taxon>
        <taxon>Mollusca</taxon>
        <taxon>Gastropoda</taxon>
        <taxon>Heterobranchia</taxon>
        <taxon>Euthyneura</taxon>
        <taxon>Panpulmonata</taxon>
        <taxon>Hygrophila</taxon>
        <taxon>Lymnaeoidea</taxon>
        <taxon>Lymnaeidae</taxon>
        <taxon>Lymnaea</taxon>
    </lineage>
</organism>
<sequence length="104" mass="11563">TPSVKPLKRPQPPVVSQRTEPVFTKPLTNIEAKQGDGVIFEVKVEGIPEPVVKWYREDVEIVSSPDFELSRSDKTYRLQIIETFPEDAGKFSCVATNAIGTSTT</sequence>
<dbReference type="InterPro" id="IPR013098">
    <property type="entry name" value="Ig_I-set"/>
</dbReference>
<accession>Q592R0</accession>
<evidence type="ECO:0000256" key="1">
    <source>
        <dbReference type="ARBA" id="ARBA00004496"/>
    </source>
</evidence>
<dbReference type="GO" id="GO:0005737">
    <property type="term" value="C:cytoplasm"/>
    <property type="evidence" value="ECO:0007669"/>
    <property type="project" value="UniProtKB-SubCell"/>
</dbReference>
<dbReference type="FunFam" id="2.60.40.10:FF:000425">
    <property type="entry name" value="Myosin light chain kinase"/>
    <property type="match status" value="1"/>
</dbReference>
<reference evidence="5" key="1">
    <citation type="submission" date="2004-03" db="EMBL/GenBank/DDBJ databases">
        <title>A genome-wide screening approach for membrane-targeted gene products.</title>
        <authorList>
            <person name="Jaaro H."/>
            <person name="Levy Z."/>
            <person name="Fainzilber M."/>
        </authorList>
    </citation>
    <scope>NUCLEOTIDE SEQUENCE</scope>
    <source>
        <tissue evidence="5">CNS</tissue>
    </source>
</reference>
<dbReference type="InterPro" id="IPR003598">
    <property type="entry name" value="Ig_sub2"/>
</dbReference>
<keyword evidence="2" id="KW-0963">Cytoplasm</keyword>
<feature type="non-terminal residue" evidence="5">
    <location>
        <position position="1"/>
    </location>
</feature>
<evidence type="ECO:0000259" key="4">
    <source>
        <dbReference type="PROSITE" id="PS50835"/>
    </source>
</evidence>
<dbReference type="PANTHER" id="PTHR47633">
    <property type="entry name" value="IMMUNOGLOBULIN"/>
    <property type="match status" value="1"/>
</dbReference>
<name>Q592R0_LYMST</name>
<keyword evidence="3" id="KW-0393">Immunoglobulin domain</keyword>
<dbReference type="InterPro" id="IPR013783">
    <property type="entry name" value="Ig-like_fold"/>
</dbReference>
<dbReference type="AlphaFoldDB" id="Q592R0"/>
<dbReference type="PROSITE" id="PS50835">
    <property type="entry name" value="IG_LIKE"/>
    <property type="match status" value="1"/>
</dbReference>
<dbReference type="EMBL" id="AY577405">
    <property type="protein sequence ID" value="AAS86729.1"/>
    <property type="molecule type" value="mRNA"/>
</dbReference>
<evidence type="ECO:0000256" key="3">
    <source>
        <dbReference type="ARBA" id="ARBA00023319"/>
    </source>
</evidence>
<feature type="domain" description="Ig-like" evidence="4">
    <location>
        <begin position="21"/>
        <end position="104"/>
    </location>
</feature>
<dbReference type="PANTHER" id="PTHR47633:SF4">
    <property type="entry name" value="MYOPALLADIN ISOFORM X1"/>
    <property type="match status" value="1"/>
</dbReference>
<evidence type="ECO:0000313" key="5">
    <source>
        <dbReference type="EMBL" id="AAS86729.1"/>
    </source>
</evidence>
<protein>
    <recommendedName>
        <fullName evidence="4">Ig-like domain-containing protein</fullName>
    </recommendedName>
</protein>
<evidence type="ECO:0000256" key="2">
    <source>
        <dbReference type="ARBA" id="ARBA00022490"/>
    </source>
</evidence>
<proteinExistence type="evidence at transcript level"/>
<dbReference type="InterPro" id="IPR036179">
    <property type="entry name" value="Ig-like_dom_sf"/>
</dbReference>
<comment type="subcellular location">
    <subcellularLocation>
        <location evidence="1">Cytoplasm</location>
    </subcellularLocation>
</comment>
<dbReference type="SUPFAM" id="SSF48726">
    <property type="entry name" value="Immunoglobulin"/>
    <property type="match status" value="1"/>
</dbReference>